<comment type="caution">
    <text evidence="1">The sequence shown here is derived from an EMBL/GenBank/DDBJ whole genome shotgun (WGS) entry which is preliminary data.</text>
</comment>
<proteinExistence type="predicted"/>
<sequence length="43" mass="4932">VGYVFPYSSQEFLAKSIILRNYSFVSVAMRRITEAVFLLTSNL</sequence>
<gene>
    <name evidence="1" type="ORF">CPELLU_LOCUS5275</name>
</gene>
<dbReference type="EMBL" id="CAJVQA010002982">
    <property type="protein sequence ID" value="CAG8562639.1"/>
    <property type="molecule type" value="Genomic_DNA"/>
</dbReference>
<organism evidence="1 2">
    <name type="scientific">Cetraspora pellucida</name>
    <dbReference type="NCBI Taxonomy" id="1433469"/>
    <lineage>
        <taxon>Eukaryota</taxon>
        <taxon>Fungi</taxon>
        <taxon>Fungi incertae sedis</taxon>
        <taxon>Mucoromycota</taxon>
        <taxon>Glomeromycotina</taxon>
        <taxon>Glomeromycetes</taxon>
        <taxon>Diversisporales</taxon>
        <taxon>Gigasporaceae</taxon>
        <taxon>Cetraspora</taxon>
    </lineage>
</organism>
<accession>A0A9N9BE52</accession>
<name>A0A9N9BE52_9GLOM</name>
<reference evidence="1" key="1">
    <citation type="submission" date="2021-06" db="EMBL/GenBank/DDBJ databases">
        <authorList>
            <person name="Kallberg Y."/>
            <person name="Tangrot J."/>
            <person name="Rosling A."/>
        </authorList>
    </citation>
    <scope>NUCLEOTIDE SEQUENCE</scope>
    <source>
        <strain evidence="1">FL966</strain>
    </source>
</reference>
<evidence type="ECO:0000313" key="1">
    <source>
        <dbReference type="EMBL" id="CAG8562639.1"/>
    </source>
</evidence>
<evidence type="ECO:0000313" key="2">
    <source>
        <dbReference type="Proteomes" id="UP000789759"/>
    </source>
</evidence>
<feature type="non-terminal residue" evidence="1">
    <location>
        <position position="1"/>
    </location>
</feature>
<dbReference type="Proteomes" id="UP000789759">
    <property type="component" value="Unassembled WGS sequence"/>
</dbReference>
<keyword evidence="2" id="KW-1185">Reference proteome</keyword>
<dbReference type="AlphaFoldDB" id="A0A9N9BE52"/>
<protein>
    <submittedName>
        <fullName evidence="1">20055_t:CDS:1</fullName>
    </submittedName>
</protein>